<sequence length="275" mass="29997">MTVGAIFPRLDSILFGSILNQLQTRFDQAGYTLITMTTVYNAATEPLRVRQLIARGVDALILLGGMHSPETDALINEYQVPRMNLWSWLDDCPSAQIGFCLRRAASMAADHVCALGHKRVGVISAHPETNDMALKCRLGINDSLVKWQVEVDEDLFVASNYSVEDGSFAFSSLISQPDPPTAILCTSDIFAAGAMREARRMGLNVPRDISITGFDDSDFAKITNPGLTSIRTEQAIIGTRCAESILGHLTESKKLVSLELGAELIVRESTAPPNR</sequence>
<evidence type="ECO:0000313" key="6">
    <source>
        <dbReference type="Proteomes" id="UP000199054"/>
    </source>
</evidence>
<evidence type="ECO:0000259" key="4">
    <source>
        <dbReference type="Pfam" id="PF13377"/>
    </source>
</evidence>
<evidence type="ECO:0000256" key="1">
    <source>
        <dbReference type="ARBA" id="ARBA00023015"/>
    </source>
</evidence>
<name>A0A1H8P0E2_9RHOB</name>
<keyword evidence="2" id="KW-0238">DNA-binding</keyword>
<dbReference type="PANTHER" id="PTHR30146">
    <property type="entry name" value="LACI-RELATED TRANSCRIPTIONAL REPRESSOR"/>
    <property type="match status" value="1"/>
</dbReference>
<protein>
    <submittedName>
        <fullName evidence="5">Transcriptional regulator, LacI family</fullName>
    </submittedName>
</protein>
<dbReference type="InterPro" id="IPR028082">
    <property type="entry name" value="Peripla_BP_I"/>
</dbReference>
<dbReference type="GO" id="GO:0000976">
    <property type="term" value="F:transcription cis-regulatory region binding"/>
    <property type="evidence" value="ECO:0007669"/>
    <property type="project" value="TreeGrafter"/>
</dbReference>
<dbReference type="Gene3D" id="3.40.50.2300">
    <property type="match status" value="2"/>
</dbReference>
<proteinExistence type="predicted"/>
<keyword evidence="6" id="KW-1185">Reference proteome</keyword>
<evidence type="ECO:0000313" key="5">
    <source>
        <dbReference type="EMBL" id="SEO35083.1"/>
    </source>
</evidence>
<reference evidence="5 6" key="1">
    <citation type="submission" date="2016-10" db="EMBL/GenBank/DDBJ databases">
        <authorList>
            <person name="de Groot N.N."/>
        </authorList>
    </citation>
    <scope>NUCLEOTIDE SEQUENCE [LARGE SCALE GENOMIC DNA]</scope>
    <source>
        <strain evidence="5 6">DSM 8512</strain>
    </source>
</reference>
<dbReference type="EMBL" id="FODE01000075">
    <property type="protein sequence ID" value="SEO35083.1"/>
    <property type="molecule type" value="Genomic_DNA"/>
</dbReference>
<accession>A0A1H8P0E2</accession>
<evidence type="ECO:0000256" key="3">
    <source>
        <dbReference type="ARBA" id="ARBA00023163"/>
    </source>
</evidence>
<gene>
    <name evidence="5" type="ORF">SAMN04489859_10753</name>
</gene>
<dbReference type="PANTHER" id="PTHR30146:SF138">
    <property type="entry name" value="TRANSCRIPTIONAL REGULATORY PROTEIN"/>
    <property type="match status" value="1"/>
</dbReference>
<evidence type="ECO:0000256" key="2">
    <source>
        <dbReference type="ARBA" id="ARBA00023125"/>
    </source>
</evidence>
<dbReference type="SUPFAM" id="SSF53822">
    <property type="entry name" value="Periplasmic binding protein-like I"/>
    <property type="match status" value="1"/>
</dbReference>
<dbReference type="AlphaFoldDB" id="A0A1H8P0E2"/>
<dbReference type="Proteomes" id="UP000199054">
    <property type="component" value="Unassembled WGS sequence"/>
</dbReference>
<keyword evidence="3" id="KW-0804">Transcription</keyword>
<keyword evidence="1" id="KW-0805">Transcription regulation</keyword>
<dbReference type="InterPro" id="IPR046335">
    <property type="entry name" value="LacI/GalR-like_sensor"/>
</dbReference>
<dbReference type="STRING" id="34002.SAMN04489859_10753"/>
<dbReference type="CDD" id="cd06273">
    <property type="entry name" value="PBP1_LacI-like"/>
    <property type="match status" value="1"/>
</dbReference>
<feature type="domain" description="Transcriptional regulator LacI/GalR-like sensor" evidence="4">
    <location>
        <begin position="109"/>
        <end position="270"/>
    </location>
</feature>
<organism evidence="5 6">
    <name type="scientific">Paracoccus alcaliphilus</name>
    <dbReference type="NCBI Taxonomy" id="34002"/>
    <lineage>
        <taxon>Bacteria</taxon>
        <taxon>Pseudomonadati</taxon>
        <taxon>Pseudomonadota</taxon>
        <taxon>Alphaproteobacteria</taxon>
        <taxon>Rhodobacterales</taxon>
        <taxon>Paracoccaceae</taxon>
        <taxon>Paracoccus</taxon>
    </lineage>
</organism>
<dbReference type="GO" id="GO:0003700">
    <property type="term" value="F:DNA-binding transcription factor activity"/>
    <property type="evidence" value="ECO:0007669"/>
    <property type="project" value="TreeGrafter"/>
</dbReference>
<dbReference type="Pfam" id="PF13377">
    <property type="entry name" value="Peripla_BP_3"/>
    <property type="match status" value="1"/>
</dbReference>